<dbReference type="SUPFAM" id="SSF56235">
    <property type="entry name" value="N-terminal nucleophile aminohydrolases (Ntn hydrolases)"/>
    <property type="match status" value="1"/>
</dbReference>
<reference evidence="4" key="1">
    <citation type="journal article" date="2019" name="Int. J. Syst. Evol. Microbiol.">
        <title>The Global Catalogue of Microorganisms (GCM) 10K type strain sequencing project: providing services to taxonomists for standard genome sequencing and annotation.</title>
        <authorList>
            <consortium name="The Broad Institute Genomics Platform"/>
            <consortium name="The Broad Institute Genome Sequencing Center for Infectious Disease"/>
            <person name="Wu L."/>
            <person name="Ma J."/>
        </authorList>
    </citation>
    <scope>NUCLEOTIDE SEQUENCE [LARGE SCALE GENOMIC DNA]</scope>
    <source>
        <strain evidence="4">CGMCC 4.7349</strain>
    </source>
</reference>
<dbReference type="Gene3D" id="3.60.20.10">
    <property type="entry name" value="Glutamine Phosphoribosylpyrophosphate, subunit 1, domain 1"/>
    <property type="match status" value="1"/>
</dbReference>
<dbReference type="EMBL" id="BMNG01000004">
    <property type="protein sequence ID" value="GGO41601.1"/>
    <property type="molecule type" value="Genomic_DNA"/>
</dbReference>
<evidence type="ECO:0000256" key="2">
    <source>
        <dbReference type="SAM" id="MobiDB-lite"/>
    </source>
</evidence>
<evidence type="ECO:0000313" key="4">
    <source>
        <dbReference type="Proteomes" id="UP000656881"/>
    </source>
</evidence>
<evidence type="ECO:0008006" key="5">
    <source>
        <dbReference type="Google" id="ProtNLM"/>
    </source>
</evidence>
<keyword evidence="1" id="KW-0732">Signal</keyword>
<feature type="region of interest" description="Disordered" evidence="2">
    <location>
        <begin position="1"/>
        <end position="41"/>
    </location>
</feature>
<organism evidence="3 4">
    <name type="scientific">Streptomyces lasiicapitis</name>
    <dbReference type="NCBI Taxonomy" id="1923961"/>
    <lineage>
        <taxon>Bacteria</taxon>
        <taxon>Bacillati</taxon>
        <taxon>Actinomycetota</taxon>
        <taxon>Actinomycetes</taxon>
        <taxon>Kitasatosporales</taxon>
        <taxon>Streptomycetaceae</taxon>
        <taxon>Streptomyces</taxon>
    </lineage>
</organism>
<comment type="caution">
    <text evidence="3">The sequence shown here is derived from an EMBL/GenBank/DDBJ whole genome shotgun (WGS) entry which is preliminary data.</text>
</comment>
<sequence length="324" mass="35687">MRRAEGPARRGRRGLTQDRPPNLRRSPENSNDSAWLSNPDQPLTDYERVFGTIGTQRSLRTRGAIEDVSAMAARGGLTVKDLQRQQFANRVPAGDLAAADVARACAALPQGAAKSTDGRVVDVRKACEVIKSWDRTMNTDSRGALLYDRFWRALISKVPNAQLWKVPFTPTDPVRTPHTLNTVTPGFTTALADAVTDLTTAGIPLDARLGDHQFVVRNGKHLPIHGGTESLGVWNKIDPQWNAPAGGYTEVSQGSSHIQAVGWDKTPCPKARTLLTYSQSSNPNSPHYSDQTRLYANKRWVTSRFCEKDIRSAPGLRVVKVRQD</sequence>
<dbReference type="InterPro" id="IPR029055">
    <property type="entry name" value="Ntn_hydrolases_N"/>
</dbReference>
<accession>A0ABQ2LPR9</accession>
<dbReference type="PANTHER" id="PTHR34218:SF3">
    <property type="entry name" value="ACYL-HOMOSERINE LACTONE ACYLASE PVDQ"/>
    <property type="match status" value="1"/>
</dbReference>
<dbReference type="Pfam" id="PF01804">
    <property type="entry name" value="Penicil_amidase"/>
    <property type="match status" value="1"/>
</dbReference>
<evidence type="ECO:0000256" key="1">
    <source>
        <dbReference type="ARBA" id="ARBA00022729"/>
    </source>
</evidence>
<protein>
    <recommendedName>
        <fullName evidence="5">Penicillin acylase family protein</fullName>
    </recommendedName>
</protein>
<dbReference type="Proteomes" id="UP000656881">
    <property type="component" value="Unassembled WGS sequence"/>
</dbReference>
<proteinExistence type="predicted"/>
<dbReference type="Gene3D" id="1.10.1400.10">
    <property type="match status" value="1"/>
</dbReference>
<dbReference type="InterPro" id="IPR002692">
    <property type="entry name" value="S45"/>
</dbReference>
<feature type="compositionally biased region" description="Polar residues" evidence="2">
    <location>
        <begin position="28"/>
        <end position="41"/>
    </location>
</feature>
<dbReference type="InterPro" id="IPR043147">
    <property type="entry name" value="Penicillin_amidase_A-knob"/>
</dbReference>
<gene>
    <name evidence="3" type="ORF">GCM10012286_21650</name>
</gene>
<evidence type="ECO:0000313" key="3">
    <source>
        <dbReference type="EMBL" id="GGO41601.1"/>
    </source>
</evidence>
<keyword evidence="4" id="KW-1185">Reference proteome</keyword>
<dbReference type="PANTHER" id="PTHR34218">
    <property type="entry name" value="PEPTIDASE S45 PENICILLIN AMIDASE"/>
    <property type="match status" value="1"/>
</dbReference>
<name>A0ABQ2LPR9_9ACTN</name>